<evidence type="ECO:0000313" key="1">
    <source>
        <dbReference type="EMBL" id="KAE8347506.1"/>
    </source>
</evidence>
<dbReference type="AlphaFoldDB" id="A0A2G7FIM8"/>
<reference evidence="1" key="2">
    <citation type="submission" date="2019-04" db="EMBL/GenBank/DDBJ databases">
        <title>Friends and foes A comparative genomics study of 23 Aspergillus species from section Flavi.</title>
        <authorList>
            <consortium name="DOE Joint Genome Institute"/>
            <person name="Kjaerbolling I."/>
            <person name="Vesth T."/>
            <person name="Frisvad J.C."/>
            <person name="Nybo J.L."/>
            <person name="Theobald S."/>
            <person name="Kildgaard S."/>
            <person name="Isbrandt T."/>
            <person name="Kuo A."/>
            <person name="Sato A."/>
            <person name="Lyhne E.K."/>
            <person name="Kogle M.E."/>
            <person name="Wiebenga A."/>
            <person name="Kun R.S."/>
            <person name="Lubbers R.J."/>
            <person name="Makela M.R."/>
            <person name="Barry K."/>
            <person name="Chovatia M."/>
            <person name="Clum A."/>
            <person name="Daum C."/>
            <person name="Haridas S."/>
            <person name="He G."/>
            <person name="LaButti K."/>
            <person name="Lipzen A."/>
            <person name="Mondo S."/>
            <person name="Riley R."/>
            <person name="Salamov A."/>
            <person name="Simmons B.A."/>
            <person name="Magnuson J.K."/>
            <person name="Henrissat B."/>
            <person name="Mortensen U.H."/>
            <person name="Larsen T.O."/>
            <person name="Devries R.P."/>
            <person name="Grigoriev I.V."/>
            <person name="Machida M."/>
            <person name="Baker S.E."/>
            <person name="Andersen M.R."/>
        </authorList>
    </citation>
    <scope>NUCLEOTIDE SEQUENCE</scope>
    <source>
        <strain evidence="1">CBS 117612</strain>
    </source>
</reference>
<proteinExistence type="predicted"/>
<name>A0A2G7FIM8_9EURO</name>
<dbReference type="EMBL" id="ML737113">
    <property type="protein sequence ID" value="KAE8347506.1"/>
    <property type="molecule type" value="Genomic_DNA"/>
</dbReference>
<organism evidence="2 3">
    <name type="scientific">Aspergillus arachidicola</name>
    <dbReference type="NCBI Taxonomy" id="656916"/>
    <lineage>
        <taxon>Eukaryota</taxon>
        <taxon>Fungi</taxon>
        <taxon>Dikarya</taxon>
        <taxon>Ascomycota</taxon>
        <taxon>Pezizomycotina</taxon>
        <taxon>Eurotiomycetes</taxon>
        <taxon>Eurotiomycetidae</taxon>
        <taxon>Eurotiales</taxon>
        <taxon>Aspergillaceae</taxon>
        <taxon>Aspergillus</taxon>
        <taxon>Aspergillus subgen. Circumdati</taxon>
    </lineage>
</organism>
<dbReference type="OrthoDB" id="5350472at2759"/>
<dbReference type="Proteomes" id="UP000325558">
    <property type="component" value="Unassembled WGS sequence"/>
</dbReference>
<accession>A0A2G7FIM8</accession>
<evidence type="ECO:0000313" key="3">
    <source>
        <dbReference type="Proteomes" id="UP000231358"/>
    </source>
</evidence>
<dbReference type="EMBL" id="NEXV01000612">
    <property type="protein sequence ID" value="PIG80464.1"/>
    <property type="molecule type" value="Genomic_DNA"/>
</dbReference>
<gene>
    <name evidence="2" type="ORF">AARAC_001669</name>
    <name evidence="1" type="ORF">BDV24DRAFT_122247</name>
</gene>
<keyword evidence="3" id="KW-1185">Reference proteome</keyword>
<reference evidence="2 3" key="1">
    <citation type="submission" date="2017-05" db="EMBL/GenBank/DDBJ databases">
        <title>Genome sequence for an aflatoxigenic pathogen of Argentinian peanut, Aspergillus arachidicola.</title>
        <authorList>
            <person name="Moore G."/>
            <person name="Beltz S.B."/>
            <person name="Mack B.M."/>
        </authorList>
    </citation>
    <scope>NUCLEOTIDE SEQUENCE [LARGE SCALE GENOMIC DNA]</scope>
    <source>
        <strain evidence="2 3">CBS 117610</strain>
    </source>
</reference>
<protein>
    <submittedName>
        <fullName evidence="2">Uncharacterized protein</fullName>
    </submittedName>
</protein>
<evidence type="ECO:0000313" key="2">
    <source>
        <dbReference type="EMBL" id="PIG80464.1"/>
    </source>
</evidence>
<sequence length="103" mass="11155">MAPQSLPKSGWSNSPVHLDYFWSTDDSPGRLTAQNYGIDSAVGVMCTKPGSAGPLHMFASGQTYYLWNPIDDQVSKIISPIDLESIVQAIDVGGLQSLKIEEL</sequence>
<dbReference type="Proteomes" id="UP000231358">
    <property type="component" value="Unassembled WGS sequence"/>
</dbReference>